<proteinExistence type="predicted"/>
<name>A0ACC6SVF3_9HYPH</name>
<protein>
    <submittedName>
        <fullName evidence="1">Helix-turn-helix domain-containing protein</fullName>
    </submittedName>
</protein>
<organism evidence="1 2">
    <name type="scientific">Mesorhizobium australicum</name>
    <dbReference type="NCBI Taxonomy" id="536018"/>
    <lineage>
        <taxon>Bacteria</taxon>
        <taxon>Pseudomonadati</taxon>
        <taxon>Pseudomonadota</taxon>
        <taxon>Alphaproteobacteria</taxon>
        <taxon>Hyphomicrobiales</taxon>
        <taxon>Phyllobacteriaceae</taxon>
        <taxon>Mesorhizobium</taxon>
    </lineage>
</organism>
<evidence type="ECO:0000313" key="2">
    <source>
        <dbReference type="Proteomes" id="UP001480082"/>
    </source>
</evidence>
<sequence length="103" mass="11805">MPQGRLLTQEEVAALLRCSTSKVKRLRLSGQLAYLPGRPVMIEETDLEKYLESVKRKVLPPSPKKEKGGKPELEDPAVLAKRIFWARENFQFEKQRKARGEGK</sequence>
<dbReference type="EMBL" id="JAMYRI010000003">
    <property type="protein sequence ID" value="MER9283737.1"/>
    <property type="molecule type" value="Genomic_DNA"/>
</dbReference>
<evidence type="ECO:0000313" key="1">
    <source>
        <dbReference type="EMBL" id="MER9283737.1"/>
    </source>
</evidence>
<comment type="caution">
    <text evidence="1">The sequence shown here is derived from an EMBL/GenBank/DDBJ whole genome shotgun (WGS) entry which is preliminary data.</text>
</comment>
<keyword evidence="2" id="KW-1185">Reference proteome</keyword>
<gene>
    <name evidence="1" type="ORF">NKI81_07140</name>
</gene>
<accession>A0ACC6SVF3</accession>
<dbReference type="Proteomes" id="UP001480082">
    <property type="component" value="Unassembled WGS sequence"/>
</dbReference>
<reference evidence="1 2" key="1">
    <citation type="journal article" date="2024" name="Proc. Natl. Acad. Sci. U.S.A.">
        <title>The evolutionary genomics of adaptation to stress in wild rhizobium bacteria.</title>
        <authorList>
            <person name="Kehlet-Delgado H."/>
            <person name="Montoya A.P."/>
            <person name="Jensen K.T."/>
            <person name="Wendlandt C.E."/>
            <person name="Dexheimer C."/>
            <person name="Roberts M."/>
            <person name="Torres Martinez L."/>
            <person name="Friesen M.L."/>
            <person name="Griffitts J.S."/>
            <person name="Porter S.S."/>
        </authorList>
    </citation>
    <scope>NUCLEOTIDE SEQUENCE [LARGE SCALE GENOMIC DNA]</scope>
    <source>
        <strain evidence="1 2">M0468</strain>
    </source>
</reference>